<accession>A0A7D4XFS7</accession>
<keyword evidence="9" id="KW-0830">Ubiquinone</keyword>
<keyword evidence="5 9" id="KW-0812">Transmembrane</keyword>
<dbReference type="EC" id="7.1.1.2" evidence="9"/>
<name>A0A7D4XFS7_9BILA</name>
<keyword evidence="9" id="KW-1278">Translocase</keyword>
<dbReference type="Pfam" id="PF00507">
    <property type="entry name" value="Oxidored_q4"/>
    <property type="match status" value="1"/>
</dbReference>
<dbReference type="InterPro" id="IPR038430">
    <property type="entry name" value="NDAH_ubi_oxred_su3_sf"/>
</dbReference>
<keyword evidence="9" id="KW-0520">NAD</keyword>
<proteinExistence type="inferred from homology"/>
<dbReference type="PANTHER" id="PTHR11058">
    <property type="entry name" value="NADH-UBIQUINONE OXIDOREDUCTASE CHAIN 3"/>
    <property type="match status" value="1"/>
</dbReference>
<comment type="similarity">
    <text evidence="2 9">Belongs to the complex I subunit 3 family.</text>
</comment>
<comment type="catalytic activity">
    <reaction evidence="8 9">
        <text>a ubiquinone + NADH + 5 H(+)(in) = a ubiquinol + NAD(+) + 4 H(+)(out)</text>
        <dbReference type="Rhea" id="RHEA:29091"/>
        <dbReference type="Rhea" id="RHEA-COMP:9565"/>
        <dbReference type="Rhea" id="RHEA-COMP:9566"/>
        <dbReference type="ChEBI" id="CHEBI:15378"/>
        <dbReference type="ChEBI" id="CHEBI:16389"/>
        <dbReference type="ChEBI" id="CHEBI:17976"/>
        <dbReference type="ChEBI" id="CHEBI:57540"/>
        <dbReference type="ChEBI" id="CHEBI:57945"/>
        <dbReference type="EC" id="7.1.1.2"/>
    </reaction>
</comment>
<evidence type="ECO:0000256" key="5">
    <source>
        <dbReference type="ARBA" id="ARBA00022692"/>
    </source>
</evidence>
<gene>
    <name evidence="10" type="primary">ND3</name>
</gene>
<evidence type="ECO:0000256" key="4">
    <source>
        <dbReference type="ARBA" id="ARBA00022448"/>
    </source>
</evidence>
<keyword evidence="9 10" id="KW-0496">Mitochondrion</keyword>
<evidence type="ECO:0000313" key="10">
    <source>
        <dbReference type="EMBL" id="QKV49093.1"/>
    </source>
</evidence>
<evidence type="ECO:0000256" key="3">
    <source>
        <dbReference type="ARBA" id="ARBA00021007"/>
    </source>
</evidence>
<keyword evidence="9" id="KW-0249">Electron transport</keyword>
<keyword evidence="6 9" id="KW-1133">Transmembrane helix</keyword>
<keyword evidence="4 9" id="KW-0813">Transport</keyword>
<dbReference type="Gene3D" id="1.20.58.1610">
    <property type="entry name" value="NADH:ubiquinone/plastoquinone oxidoreductase, chain 3"/>
    <property type="match status" value="1"/>
</dbReference>
<evidence type="ECO:0000256" key="7">
    <source>
        <dbReference type="ARBA" id="ARBA00023136"/>
    </source>
</evidence>
<evidence type="ECO:0000256" key="1">
    <source>
        <dbReference type="ARBA" id="ARBA00004370"/>
    </source>
</evidence>
<geneLocation type="mitochondrion" evidence="10"/>
<keyword evidence="7 9" id="KW-0472">Membrane</keyword>
<evidence type="ECO:0000256" key="2">
    <source>
        <dbReference type="ARBA" id="ARBA00008472"/>
    </source>
</evidence>
<comment type="subcellular location">
    <subcellularLocation>
        <location evidence="1">Membrane</location>
    </subcellularLocation>
    <subcellularLocation>
        <location evidence="9">Mitochondrion membrane</location>
        <topology evidence="9">Multi-pass membrane protein</topology>
    </subcellularLocation>
</comment>
<dbReference type="EMBL" id="MN970216">
    <property type="protein sequence ID" value="QKV49093.1"/>
    <property type="molecule type" value="Genomic_DNA"/>
</dbReference>
<evidence type="ECO:0000256" key="6">
    <source>
        <dbReference type="ARBA" id="ARBA00022989"/>
    </source>
</evidence>
<organism evidence="10">
    <name type="scientific">Proales similis</name>
    <dbReference type="NCBI Taxonomy" id="360698"/>
    <lineage>
        <taxon>Eukaryota</taxon>
        <taxon>Metazoa</taxon>
        <taxon>Spiralia</taxon>
        <taxon>Gnathifera</taxon>
        <taxon>Rotifera</taxon>
        <taxon>Eurotatoria</taxon>
        <taxon>Monogononta</taxon>
        <taxon>Pseudotrocha</taxon>
        <taxon>Ploima</taxon>
        <taxon>Proalidae</taxon>
        <taxon>Proales</taxon>
    </lineage>
</organism>
<dbReference type="AlphaFoldDB" id="A0A7D4XFS7"/>
<evidence type="ECO:0000256" key="8">
    <source>
        <dbReference type="ARBA" id="ARBA00049551"/>
    </source>
</evidence>
<comment type="function">
    <text evidence="9">Core subunit of the mitochondrial membrane respiratory chain NADH dehydrogenase (Complex I) which catalyzes electron transfer from NADH through the respiratory chain, using ubiquinone as an electron acceptor. Essential for the catalytic activity of complex I.</text>
</comment>
<sequence>MTLLILLTAISSVLVVVLKLVSLLISEKVIINREELTPFECGFEHHNNSRVPFSLRYFFLTLLFLLFDLEIILLIFIPYFSFSTYSLLVLSVAIFFLFILLLSLIYEWNDGTLEWIN</sequence>
<dbReference type="InterPro" id="IPR000440">
    <property type="entry name" value="NADH_UbQ/plastoQ_OxRdtase_su3"/>
</dbReference>
<dbReference type="GO" id="GO:0008137">
    <property type="term" value="F:NADH dehydrogenase (ubiquinone) activity"/>
    <property type="evidence" value="ECO:0007669"/>
    <property type="project" value="UniProtKB-UniRule"/>
</dbReference>
<keyword evidence="9" id="KW-0679">Respiratory chain</keyword>
<dbReference type="GO" id="GO:0031966">
    <property type="term" value="C:mitochondrial membrane"/>
    <property type="evidence" value="ECO:0007669"/>
    <property type="project" value="UniProtKB-SubCell"/>
</dbReference>
<reference evidence="10" key="1">
    <citation type="journal article" date="2020" name="Mitochondrial DNA Part B Resour">
        <title>Complete mitochondrial genome of the marine monogonont rotifer Proales similis (Rotifera, Proalidae).</title>
        <authorList>
            <person name="Choi B.-S."/>
            <person name="Lee Y.H."/>
            <person name="Lee J.-S."/>
            <person name="Yamade T."/>
            <person name="Hagiwara A."/>
            <person name="Lee J.-S."/>
        </authorList>
    </citation>
    <scope>NUCLEOTIDE SEQUENCE</scope>
</reference>
<feature type="transmembrane region" description="Helical" evidence="9">
    <location>
        <begin position="57"/>
        <end position="80"/>
    </location>
</feature>
<dbReference type="PANTHER" id="PTHR11058:SF9">
    <property type="entry name" value="NADH-UBIQUINONE OXIDOREDUCTASE CHAIN 3"/>
    <property type="match status" value="1"/>
</dbReference>
<protein>
    <recommendedName>
        <fullName evidence="3 9">NADH-ubiquinone oxidoreductase chain 3</fullName>
        <ecNumber evidence="9">7.1.1.2</ecNumber>
    </recommendedName>
</protein>
<dbReference type="GO" id="GO:0030964">
    <property type="term" value="C:NADH dehydrogenase complex"/>
    <property type="evidence" value="ECO:0007669"/>
    <property type="project" value="TreeGrafter"/>
</dbReference>
<evidence type="ECO:0000256" key="9">
    <source>
        <dbReference type="RuleBase" id="RU003640"/>
    </source>
</evidence>
<feature type="transmembrane region" description="Helical" evidence="9">
    <location>
        <begin position="87"/>
        <end position="106"/>
    </location>
</feature>